<feature type="region of interest" description="Disordered" evidence="1">
    <location>
        <begin position="1411"/>
        <end position="1432"/>
    </location>
</feature>
<feature type="region of interest" description="Disordered" evidence="1">
    <location>
        <begin position="910"/>
        <end position="1076"/>
    </location>
</feature>
<feature type="region of interest" description="Disordered" evidence="1">
    <location>
        <begin position="678"/>
        <end position="825"/>
    </location>
</feature>
<organism evidence="2 3">
    <name type="scientific">Sporothrix schenckii (strain ATCC 58251 / de Perez 2211183)</name>
    <name type="common">Rose-picker's disease fungus</name>
    <dbReference type="NCBI Taxonomy" id="1391915"/>
    <lineage>
        <taxon>Eukaryota</taxon>
        <taxon>Fungi</taxon>
        <taxon>Dikarya</taxon>
        <taxon>Ascomycota</taxon>
        <taxon>Pezizomycotina</taxon>
        <taxon>Sordariomycetes</taxon>
        <taxon>Sordariomycetidae</taxon>
        <taxon>Ophiostomatales</taxon>
        <taxon>Ophiostomataceae</taxon>
        <taxon>Sporothrix</taxon>
    </lineage>
</organism>
<evidence type="ECO:0000313" key="3">
    <source>
        <dbReference type="Proteomes" id="UP000018087"/>
    </source>
</evidence>
<feature type="compositionally biased region" description="Basic and acidic residues" evidence="1">
    <location>
        <begin position="1038"/>
        <end position="1048"/>
    </location>
</feature>
<dbReference type="eggNOG" id="ENOG502TCM7">
    <property type="taxonomic scope" value="Eukaryota"/>
</dbReference>
<dbReference type="HOGENOM" id="CLU_243276_0_0_1"/>
<feature type="compositionally biased region" description="Low complexity" evidence="1">
    <location>
        <begin position="59"/>
        <end position="71"/>
    </location>
</feature>
<feature type="region of interest" description="Disordered" evidence="1">
    <location>
        <begin position="159"/>
        <end position="446"/>
    </location>
</feature>
<feature type="compositionally biased region" description="Low complexity" evidence="1">
    <location>
        <begin position="369"/>
        <end position="382"/>
    </location>
</feature>
<feature type="compositionally biased region" description="Basic and acidic residues" evidence="1">
    <location>
        <begin position="236"/>
        <end position="283"/>
    </location>
</feature>
<proteinExistence type="predicted"/>
<dbReference type="Proteomes" id="UP000018087">
    <property type="component" value="Unassembled WGS sequence"/>
</dbReference>
<sequence length="1629" mass="175326">MPSRDSFSIRKLFSSPRRLSLIADEVAASPTFDRVRSKRRSDSSSSSGTSNENRIITHSRGSSGSSGSSNSTIFHPDSSISITTPQAERGLTDNVDHELSQEEIDRIKAVVAAAAAAAARSLRLRMDADSEAAQSIRTIQTIKTIETAVLDRMGVDCRDKTNATSTSTNKNTARSECTESAVTARLGQSSDPASTNEPPPVPRKKNRPIPPAIVVPPRSNTPRTASGVRVTRREKRVLAPDTHDKAGGDKHSNTERIVKTERVDKGDKSDRNGLRGRNNDVDKRRKSQHRRVDSQGRRGSLGAKSGKSQQHLHDSLSQQRKSSRSGKGAQKQKQHEAVAAPPTGQAPLAAGNSKGQIQPESDKRHTQPKHSQAAHTTQTTAKKQPDKQSHLDKDGKGDKQKKAGADVGGAAWRHGQHRNVQPASSVSSTSTVKASSSRPNVHPLTLDTTVSLASTVPSRTSLSAHAPNLLTKALPPPPPPRVSSFVASHSSWKPKTENSSSSSSAASPDKTVVVSTKSDAVAHPLYRGRSGDIDCKKDSGIALDRSQTNLVGSSNDNTSASSDNNNVNSDSDSDYGSDAGSCIDLLQALSIPPEEAALLRRPPATESSTQSASMQLSSSRLAIDSDTNVSADASATTDSPVVRNVCTTPTFTQPRMAPTPSPPAVPSIVPSEAIISRRMMSPSPSPTPRPSLTGGESRTSGASSALPASTSPSSPKRQTRFLPLRLNKGLPDAALRIKRKRSKDAAVKRDRAAAASSAAVSGTSTSNKSGQPFVDGKSQMDVDGDGTSNSKGSKNSKNSTNNNANTTSTNSGGSGGSGSSRWTLPDNVTELFNGRLFSRMEVTETLPFEKLQAIRASRALAQKQQVEADEKKKAKQMQEAQDEKERRATQNEKQQQELADAERALIKELQRPHPQAQSRSQSQSQSQSQAPCDSADTTTAGPLETLLECEEEELQVSPLEPDDMPVDAHGNPIEPTVFMPVSPPTESYPSKSLPMPPHIATQMVWRGGEGHADGEEHEDGDKDEEKTPRVAEPSHLTVVRDKTDDGNAKTRTVYLSASRDEPDGSTTPIEPFHMEDLPSRIGAAGVRESILLPVEEEEAYFASSVAQHKERRRREREAQESKEKEAAAKTIESESESDLLEEVSDVVPKPPKSPLDEIGPFPSPPTKNPMRFQSFIRKVAQTPKPDAASLPLLNQPPPTQPIPQVTVTDVDRQRRRRRAHRSTSHKSLAKTPKSSFFLSSPTSLVPPLSSSSLSTSSSATSMTAVAGAAASTIPQHRDDTTYVYLSATPFSLVMPTYRHGPVRLNRLDLLDVRSDSRSSYDRNLHLHRHHHPNIATVEETLDWTAFQMAILGGAGEYCNESIDYGQISAAAADEADRLADWFWSLDLPAERLLTNAEEDTEWVRPVAPPSEVATAPATMTQDTQRHKPGSQWPSISCVAAGVAGNTKTNVRGLTHSRTATDTSIGTTTSVYSSCGSSINRDVAVVASVSSSTVNTVDSGLTAQTANQALPFPMSRNNSTDDGAYAMSRNSSTARHNPAVRIDDDITPTQPRTIHNLHPMHAVQDIRASYASVASYESMPQSPMADLIMTRGANGKEYVAPMGYNLSHDLGDYLQWEKDNVYAMALDEPR</sequence>
<feature type="region of interest" description="Disordered" evidence="1">
    <location>
        <begin position="1102"/>
        <end position="1170"/>
    </location>
</feature>
<name>U7PRT1_SPOS1</name>
<dbReference type="EMBL" id="KI440847">
    <property type="protein sequence ID" value="ERS97651.1"/>
    <property type="molecule type" value="Genomic_DNA"/>
</dbReference>
<feature type="compositionally biased region" description="Low complexity" evidence="1">
    <location>
        <begin position="162"/>
        <end position="172"/>
    </location>
</feature>
<gene>
    <name evidence="2" type="ORF">HMPREF1624_05822</name>
</gene>
<protein>
    <submittedName>
        <fullName evidence="2">Uncharacterized protein</fullName>
    </submittedName>
</protein>
<feature type="compositionally biased region" description="Basic and acidic residues" evidence="1">
    <location>
        <begin position="1115"/>
        <end position="1127"/>
    </location>
</feature>
<feature type="compositionally biased region" description="Low complexity" evidence="1">
    <location>
        <begin position="607"/>
        <end position="619"/>
    </location>
</feature>
<feature type="region of interest" description="Disordered" evidence="1">
    <location>
        <begin position="600"/>
        <end position="619"/>
    </location>
</feature>
<feature type="region of interest" description="Disordered" evidence="1">
    <location>
        <begin position="30"/>
        <end position="89"/>
    </location>
</feature>
<feature type="region of interest" description="Disordered" evidence="1">
    <location>
        <begin position="461"/>
        <end position="579"/>
    </location>
</feature>
<dbReference type="AlphaFoldDB" id="U7PRT1"/>
<feature type="compositionally biased region" description="Low complexity" evidence="1">
    <location>
        <begin position="912"/>
        <end position="930"/>
    </location>
</feature>
<feature type="region of interest" description="Disordered" evidence="1">
    <location>
        <begin position="1186"/>
        <end position="1241"/>
    </location>
</feature>
<feature type="compositionally biased region" description="Basic and acidic residues" evidence="1">
    <location>
        <begin position="1008"/>
        <end position="1029"/>
    </location>
</feature>
<feature type="compositionally biased region" description="Basic and acidic residues" evidence="1">
    <location>
        <begin position="529"/>
        <end position="539"/>
    </location>
</feature>
<feature type="compositionally biased region" description="Polar residues" evidence="1">
    <location>
        <begin position="174"/>
        <end position="196"/>
    </location>
</feature>
<dbReference type="STRING" id="1391915.U7PRT1"/>
<feature type="region of interest" description="Disordered" evidence="1">
    <location>
        <begin position="865"/>
        <end position="898"/>
    </location>
</feature>
<evidence type="ECO:0000313" key="2">
    <source>
        <dbReference type="EMBL" id="ERS97651.1"/>
    </source>
</evidence>
<keyword evidence="3" id="KW-1185">Reference proteome</keyword>
<feature type="compositionally biased region" description="Low complexity" evidence="1">
    <location>
        <begin position="700"/>
        <end position="715"/>
    </location>
</feature>
<feature type="compositionally biased region" description="Low complexity" evidence="1">
    <location>
        <begin position="552"/>
        <end position="579"/>
    </location>
</feature>
<feature type="region of interest" description="Disordered" evidence="1">
    <location>
        <begin position="1510"/>
        <end position="1534"/>
    </location>
</feature>
<feature type="compositionally biased region" description="Low complexity" evidence="1">
    <location>
        <begin position="1231"/>
        <end position="1241"/>
    </location>
</feature>
<accession>U7PRT1</accession>
<feature type="compositionally biased region" description="Basic residues" evidence="1">
    <location>
        <begin position="1213"/>
        <end position="1228"/>
    </location>
</feature>
<feature type="compositionally biased region" description="Low complexity" evidence="1">
    <location>
        <begin position="423"/>
        <end position="437"/>
    </location>
</feature>
<feature type="compositionally biased region" description="Acidic residues" evidence="1">
    <location>
        <begin position="947"/>
        <end position="965"/>
    </location>
</feature>
<feature type="compositionally biased region" description="Basic and acidic residues" evidence="1">
    <location>
        <begin position="881"/>
        <end position="890"/>
    </location>
</feature>
<feature type="compositionally biased region" description="Low complexity" evidence="1">
    <location>
        <begin position="786"/>
        <end position="811"/>
    </location>
</feature>
<reference evidence="3" key="1">
    <citation type="journal article" date="2014" name="Genome Announc.">
        <title>Genome sequence of the pathogenic fungus Sporothrix schenckii (ATCC 58251).</title>
        <authorList>
            <person name="Cuomo C.A."/>
            <person name="Rodriguez-Del Valle N."/>
            <person name="Perez-Sanchez L."/>
            <person name="Abouelleil A."/>
            <person name="Goldberg J."/>
            <person name="Young S."/>
            <person name="Zeng Q."/>
            <person name="Birren B.W."/>
        </authorList>
    </citation>
    <scope>NUCLEOTIDE SEQUENCE [LARGE SCALE GENOMIC DNA]</scope>
    <source>
        <strain evidence="3">ATCC 58251 / de Perez 2211183</strain>
    </source>
</reference>
<feature type="compositionally biased region" description="Basic and acidic residues" evidence="1">
    <location>
        <begin position="743"/>
        <end position="752"/>
    </location>
</feature>
<feature type="compositionally biased region" description="Basic and acidic residues" evidence="1">
    <location>
        <begin position="383"/>
        <end position="404"/>
    </location>
</feature>
<feature type="compositionally biased region" description="Acidic residues" evidence="1">
    <location>
        <begin position="1133"/>
        <end position="1144"/>
    </location>
</feature>
<dbReference type="OrthoDB" id="5244857at2759"/>
<evidence type="ECO:0000256" key="1">
    <source>
        <dbReference type="SAM" id="MobiDB-lite"/>
    </source>
</evidence>